<dbReference type="PANTHER" id="PTHR43126">
    <property type="entry name" value="D-ALANYL-D-ALANINE DIPEPTIDASE"/>
    <property type="match status" value="1"/>
</dbReference>
<comment type="catalytic activity">
    <reaction evidence="1 9">
        <text>D-alanyl-D-alanine + H2O = 2 D-alanine</text>
        <dbReference type="Rhea" id="RHEA:20661"/>
        <dbReference type="ChEBI" id="CHEBI:15377"/>
        <dbReference type="ChEBI" id="CHEBI:57416"/>
        <dbReference type="ChEBI" id="CHEBI:57822"/>
        <dbReference type="EC" id="3.4.13.22"/>
    </reaction>
</comment>
<name>A0A941IVK5_9ACTN</name>
<keyword evidence="8" id="KW-0961">Cell wall biogenesis/degradation</keyword>
<evidence type="ECO:0000256" key="2">
    <source>
        <dbReference type="ARBA" id="ARBA00022670"/>
    </source>
</evidence>
<dbReference type="GO" id="GO:0160237">
    <property type="term" value="F:D-Ala-D-Ala dipeptidase activity"/>
    <property type="evidence" value="ECO:0007669"/>
    <property type="project" value="UniProtKB-EC"/>
</dbReference>
<feature type="binding site" evidence="9">
    <location>
        <position position="129"/>
    </location>
    <ligand>
        <name>Zn(2+)</name>
        <dbReference type="ChEBI" id="CHEBI:29105"/>
        <note>catalytic</note>
    </ligand>
</feature>
<evidence type="ECO:0000256" key="5">
    <source>
        <dbReference type="ARBA" id="ARBA00022833"/>
    </source>
</evidence>
<comment type="similarity">
    <text evidence="9">Belongs to the peptidase M15D family.</text>
</comment>
<comment type="function">
    <text evidence="9">Catalyzes hydrolysis of the D-alanyl-D-alanine dipeptide.</text>
</comment>
<dbReference type="InterPro" id="IPR000755">
    <property type="entry name" value="A_A_dipeptidase"/>
</dbReference>
<dbReference type="GO" id="GO:0071555">
    <property type="term" value="P:cell wall organization"/>
    <property type="evidence" value="ECO:0007669"/>
    <property type="project" value="UniProtKB-KW"/>
</dbReference>
<dbReference type="SUPFAM" id="SSF55166">
    <property type="entry name" value="Hedgehog/DD-peptidase"/>
    <property type="match status" value="1"/>
</dbReference>
<dbReference type="InterPro" id="IPR009045">
    <property type="entry name" value="Zn_M74/Hedgehog-like"/>
</dbReference>
<dbReference type="EMBL" id="JAGSOG010000485">
    <property type="protein sequence ID" value="MBR7839548.1"/>
    <property type="molecule type" value="Genomic_DNA"/>
</dbReference>
<comment type="cofactor">
    <cofactor evidence="9">
        <name>Zn(2+)</name>
        <dbReference type="ChEBI" id="CHEBI:29105"/>
    </cofactor>
    <text evidence="9">Binds 1 zinc ion per subunit.</text>
</comment>
<dbReference type="Gene3D" id="3.30.1380.10">
    <property type="match status" value="1"/>
</dbReference>
<evidence type="ECO:0000256" key="1">
    <source>
        <dbReference type="ARBA" id="ARBA00001362"/>
    </source>
</evidence>
<dbReference type="HAMAP" id="MF_01924">
    <property type="entry name" value="A_A_dipeptidase"/>
    <property type="match status" value="1"/>
</dbReference>
<evidence type="ECO:0000256" key="9">
    <source>
        <dbReference type="HAMAP-Rule" id="MF_01924"/>
    </source>
</evidence>
<dbReference type="RefSeq" id="WP_212533976.1">
    <property type="nucleotide sequence ID" value="NZ_JAGSOG010000485.1"/>
</dbReference>
<evidence type="ECO:0000256" key="4">
    <source>
        <dbReference type="ARBA" id="ARBA00022801"/>
    </source>
</evidence>
<keyword evidence="10" id="KW-0121">Carboxypeptidase</keyword>
<keyword evidence="7 9" id="KW-0482">Metalloprotease</keyword>
<evidence type="ECO:0000256" key="6">
    <source>
        <dbReference type="ARBA" id="ARBA00022997"/>
    </source>
</evidence>
<dbReference type="GO" id="GO:0008237">
    <property type="term" value="F:metallopeptidase activity"/>
    <property type="evidence" value="ECO:0007669"/>
    <property type="project" value="UniProtKB-KW"/>
</dbReference>
<dbReference type="PANTHER" id="PTHR43126:SF2">
    <property type="entry name" value="D-ALANYL-D-ALANINE DIPEPTIDASE"/>
    <property type="match status" value="1"/>
</dbReference>
<accession>A0A941IVK5</accession>
<dbReference type="GO" id="GO:0008270">
    <property type="term" value="F:zinc ion binding"/>
    <property type="evidence" value="ECO:0007669"/>
    <property type="project" value="UniProtKB-UniRule"/>
</dbReference>
<dbReference type="Pfam" id="PF01427">
    <property type="entry name" value="Peptidase_M15"/>
    <property type="match status" value="1"/>
</dbReference>
<comment type="caution">
    <text evidence="10">The sequence shown here is derived from an EMBL/GenBank/DDBJ whole genome shotgun (WGS) entry which is preliminary data.</text>
</comment>
<sequence length="225" mass="24366">MDSLDRAVPAGIVLMADPRVAAVPVHEVGGELLDVRDCEMLRVSSFRADAEGAFAHVRMEVLDRLVGADDALADGLRLLIVEGYRPPAVQRRYFREYRAVLRDANPDWSEDRLQLAASRYVSPPEIAPHSAGAAVDLTLCTAEGVELDLGSAVNATPEESAGACYTDHPGLSAEAKHYRAVLAASLTGAGFVNYPTEWWHWSYGDRYWALATGAPAALYGSLDRP</sequence>
<feature type="active site" description="Proton donor/acceptor" evidence="9">
    <location>
        <position position="197"/>
    </location>
</feature>
<evidence type="ECO:0000313" key="10">
    <source>
        <dbReference type="EMBL" id="MBR7839548.1"/>
    </source>
</evidence>
<reference evidence="10" key="1">
    <citation type="submission" date="2021-04" db="EMBL/GenBank/DDBJ databases">
        <title>Genome based classification of Actinospica acidithermotolerans sp. nov., an actinobacterium isolated from an Indonesian hot spring.</title>
        <authorList>
            <person name="Kusuma A.B."/>
            <person name="Putra K.E."/>
            <person name="Nafisah S."/>
            <person name="Loh J."/>
            <person name="Nouioui I."/>
            <person name="Goodfellow M."/>
        </authorList>
    </citation>
    <scope>NUCLEOTIDE SEQUENCE</scope>
    <source>
        <strain evidence="10">CSCA 57</strain>
    </source>
</reference>
<evidence type="ECO:0000256" key="7">
    <source>
        <dbReference type="ARBA" id="ARBA00023049"/>
    </source>
</evidence>
<dbReference type="EC" id="3.4.13.22" evidence="9"/>
<keyword evidence="4 9" id="KW-0378">Hydrolase</keyword>
<dbReference type="GO" id="GO:0006508">
    <property type="term" value="P:proteolysis"/>
    <property type="evidence" value="ECO:0007669"/>
    <property type="project" value="UniProtKB-KW"/>
</dbReference>
<feature type="binding site" evidence="9">
    <location>
        <position position="136"/>
    </location>
    <ligand>
        <name>Zn(2+)</name>
        <dbReference type="ChEBI" id="CHEBI:29105"/>
        <note>catalytic</note>
    </ligand>
</feature>
<keyword evidence="3 9" id="KW-0479">Metal-binding</keyword>
<dbReference type="AlphaFoldDB" id="A0A941IVK5"/>
<keyword evidence="11" id="KW-1185">Reference proteome</keyword>
<protein>
    <recommendedName>
        <fullName evidence="9">D-alanyl-D-alanine dipeptidase</fullName>
        <shortName evidence="9">D-Ala-D-Ala dipeptidase</shortName>
        <ecNumber evidence="9">3.4.13.22</ecNumber>
    </recommendedName>
</protein>
<keyword evidence="5 9" id="KW-0862">Zinc</keyword>
<organism evidence="10 11">
    <name type="scientific">Actinospica durhamensis</name>
    <dbReference type="NCBI Taxonomy" id="1508375"/>
    <lineage>
        <taxon>Bacteria</taxon>
        <taxon>Bacillati</taxon>
        <taxon>Actinomycetota</taxon>
        <taxon>Actinomycetes</taxon>
        <taxon>Catenulisporales</taxon>
        <taxon>Actinospicaceae</taxon>
        <taxon>Actinospica</taxon>
    </lineage>
</organism>
<evidence type="ECO:0000313" key="11">
    <source>
        <dbReference type="Proteomes" id="UP000675781"/>
    </source>
</evidence>
<dbReference type="GO" id="GO:0004180">
    <property type="term" value="F:carboxypeptidase activity"/>
    <property type="evidence" value="ECO:0007669"/>
    <property type="project" value="UniProtKB-KW"/>
</dbReference>
<keyword evidence="6 9" id="KW-0224">Dipeptidase</keyword>
<keyword evidence="2 9" id="KW-0645">Protease</keyword>
<feature type="site" description="Transition state stabilizer" evidence="9">
    <location>
        <position position="85"/>
    </location>
</feature>
<proteinExistence type="inferred from homology"/>
<feature type="binding site" evidence="9">
    <location>
        <position position="200"/>
    </location>
    <ligand>
        <name>Zn(2+)</name>
        <dbReference type="ChEBI" id="CHEBI:29105"/>
        <note>catalytic</note>
    </ligand>
</feature>
<gene>
    <name evidence="10" type="ORF">KDL01_40210</name>
</gene>
<evidence type="ECO:0000256" key="3">
    <source>
        <dbReference type="ARBA" id="ARBA00022723"/>
    </source>
</evidence>
<dbReference type="Proteomes" id="UP000675781">
    <property type="component" value="Unassembled WGS sequence"/>
</dbReference>
<evidence type="ECO:0000256" key="8">
    <source>
        <dbReference type="ARBA" id="ARBA00023316"/>
    </source>
</evidence>